<keyword evidence="1" id="KW-0433">Leucine-rich repeat</keyword>
<dbReference type="Pfam" id="PF12799">
    <property type="entry name" value="LRR_4"/>
    <property type="match status" value="1"/>
</dbReference>
<dbReference type="InterPro" id="IPR025875">
    <property type="entry name" value="Leu-rich_rpt_4"/>
</dbReference>
<evidence type="ECO:0000256" key="4">
    <source>
        <dbReference type="SAM" id="SignalP"/>
    </source>
</evidence>
<dbReference type="AlphaFoldDB" id="A0A834Y3R5"/>
<feature type="chain" id="PRO_5032928776" evidence="4">
    <location>
        <begin position="21"/>
        <end position="682"/>
    </location>
</feature>
<evidence type="ECO:0000313" key="5">
    <source>
        <dbReference type="EMBL" id="KAF7998021.1"/>
    </source>
</evidence>
<dbReference type="PRINTS" id="PR00019">
    <property type="entry name" value="LEURICHRPT"/>
</dbReference>
<dbReference type="PANTHER" id="PTHR24369">
    <property type="entry name" value="ANTIGEN BSP, PUTATIVE-RELATED"/>
    <property type="match status" value="1"/>
</dbReference>
<comment type="caution">
    <text evidence="5">The sequence shown here is derived from an EMBL/GenBank/DDBJ whole genome shotgun (WGS) entry which is preliminary data.</text>
</comment>
<dbReference type="InterPro" id="IPR050541">
    <property type="entry name" value="LRR_TM_domain-containing"/>
</dbReference>
<evidence type="ECO:0000313" key="6">
    <source>
        <dbReference type="Proteomes" id="UP000639338"/>
    </source>
</evidence>
<evidence type="ECO:0000256" key="3">
    <source>
        <dbReference type="ARBA" id="ARBA00022737"/>
    </source>
</evidence>
<dbReference type="SMART" id="SM00368">
    <property type="entry name" value="LRR_RI"/>
    <property type="match status" value="5"/>
</dbReference>
<dbReference type="Pfam" id="PF00560">
    <property type="entry name" value="LRR_1"/>
    <property type="match status" value="1"/>
</dbReference>
<dbReference type="Gene3D" id="3.80.10.10">
    <property type="entry name" value="Ribonuclease Inhibitor"/>
    <property type="match status" value="4"/>
</dbReference>
<dbReference type="PANTHER" id="PTHR24369:SF210">
    <property type="entry name" value="CHAOPTIN-RELATED"/>
    <property type="match status" value="1"/>
</dbReference>
<dbReference type="InterPro" id="IPR003591">
    <property type="entry name" value="Leu-rich_rpt_typical-subtyp"/>
</dbReference>
<keyword evidence="2 4" id="KW-0732">Signal</keyword>
<dbReference type="GO" id="GO:0005886">
    <property type="term" value="C:plasma membrane"/>
    <property type="evidence" value="ECO:0007669"/>
    <property type="project" value="TreeGrafter"/>
</dbReference>
<accession>A0A834Y3R5</accession>
<dbReference type="PROSITE" id="PS51450">
    <property type="entry name" value="LRR"/>
    <property type="match status" value="4"/>
</dbReference>
<proteinExistence type="predicted"/>
<keyword evidence="3" id="KW-0677">Repeat</keyword>
<evidence type="ECO:0000256" key="2">
    <source>
        <dbReference type="ARBA" id="ARBA00022729"/>
    </source>
</evidence>
<sequence length="682" mass="77234">MALSRLGIILLTLTVSLVNCGDMGEQACPIDCECHYFRINWITDCSESNLTSIPYDELSPNVYILDMNSNRIEHIDTFPKDIKLRGLQMAHNRITKLNSTTFKELQYLVEADFSSNLITKIDPDAFKESHGLITLELHNNPLDDVDEPFLDCKSLTYLDLSNCGIKKLHNSFFNNTTKLNKLDLSGNPLIKIQPGPFDNLLNLEYLKLNNCSINYIDSRSFKNLESLRELELSNNSLSSINWTSVLEPLIRLEYLNIANTDIRKLPGDAFAQNHYLRHLDLSNNILHHLDIEYTLGHNLHNLQILDLSYCALQDRLSEETFGNSSKLQKLNLSGNSMFAADELAAVLKHMPKLTELSLSNCSLKKLPDAFNYLHELRTLDISYNAMSDAFVRLLTPLKSLEYLDMSYCNLGYVGKDTFSYMTELKELILSGNELDTLERDLFANLTKLKRLELKNCHFRTPLDTNVFGEGQLSNLIELSLSGNPLAIPKTGSLLSEQLSSVEKLDLSNCSITKLNDNIFLYNDNITELNLSGNKLTGDLGFLKNLTRLTNLNLSHNNLTTVKPDIFNNNKQLLKLNLIGNPFVCNCSIVEIWNWATDKIKGKDLYDFLIGSQPTEFGTGVGKLGAVKGKKILSCVYDNETYKKITANKMQERNGKSISRKGDFTQYRTWAKYIRESNCNSTS</sequence>
<organism evidence="5 6">
    <name type="scientific">Aphidius gifuensis</name>
    <name type="common">Parasitoid wasp</name>
    <dbReference type="NCBI Taxonomy" id="684658"/>
    <lineage>
        <taxon>Eukaryota</taxon>
        <taxon>Metazoa</taxon>
        <taxon>Ecdysozoa</taxon>
        <taxon>Arthropoda</taxon>
        <taxon>Hexapoda</taxon>
        <taxon>Insecta</taxon>
        <taxon>Pterygota</taxon>
        <taxon>Neoptera</taxon>
        <taxon>Endopterygota</taxon>
        <taxon>Hymenoptera</taxon>
        <taxon>Apocrita</taxon>
        <taxon>Ichneumonoidea</taxon>
        <taxon>Braconidae</taxon>
        <taxon>Aphidiinae</taxon>
        <taxon>Aphidius</taxon>
    </lineage>
</organism>
<gene>
    <name evidence="5" type="ORF">HCN44_009419</name>
</gene>
<dbReference type="OrthoDB" id="1416801at2759"/>
<keyword evidence="6" id="KW-1185">Reference proteome</keyword>
<dbReference type="Proteomes" id="UP000639338">
    <property type="component" value="Unassembled WGS sequence"/>
</dbReference>
<dbReference type="SUPFAM" id="SSF52058">
    <property type="entry name" value="L domain-like"/>
    <property type="match status" value="2"/>
</dbReference>
<dbReference type="SMART" id="SM00369">
    <property type="entry name" value="LRR_TYP"/>
    <property type="match status" value="16"/>
</dbReference>
<dbReference type="EMBL" id="JACMRX010000001">
    <property type="protein sequence ID" value="KAF7998021.1"/>
    <property type="molecule type" value="Genomic_DNA"/>
</dbReference>
<reference evidence="5 6" key="1">
    <citation type="submission" date="2020-08" db="EMBL/GenBank/DDBJ databases">
        <title>Aphidius gifuensis genome sequencing and assembly.</title>
        <authorList>
            <person name="Du Z."/>
        </authorList>
    </citation>
    <scope>NUCLEOTIDE SEQUENCE [LARGE SCALE GENOMIC DNA]</scope>
    <source>
        <strain evidence="5">YNYX2018</strain>
        <tissue evidence="5">Adults</tissue>
    </source>
</reference>
<dbReference type="Pfam" id="PF13855">
    <property type="entry name" value="LRR_8"/>
    <property type="match status" value="4"/>
</dbReference>
<feature type="signal peptide" evidence="4">
    <location>
        <begin position="1"/>
        <end position="20"/>
    </location>
</feature>
<dbReference type="InterPro" id="IPR032675">
    <property type="entry name" value="LRR_dom_sf"/>
</dbReference>
<name>A0A834Y3R5_APHGI</name>
<evidence type="ECO:0000256" key="1">
    <source>
        <dbReference type="ARBA" id="ARBA00022614"/>
    </source>
</evidence>
<protein>
    <submittedName>
        <fullName evidence="5">Uncharacterized protein</fullName>
    </submittedName>
</protein>
<dbReference type="InterPro" id="IPR001611">
    <property type="entry name" value="Leu-rich_rpt"/>
</dbReference>